<dbReference type="GO" id="GO:1990189">
    <property type="term" value="F:protein N-terminal-serine acetyltransferase activity"/>
    <property type="evidence" value="ECO:0007669"/>
    <property type="project" value="TreeGrafter"/>
</dbReference>
<evidence type="ECO:0000259" key="1">
    <source>
        <dbReference type="PROSITE" id="PS51186"/>
    </source>
</evidence>
<dbReference type="PROSITE" id="PS51186">
    <property type="entry name" value="GNAT"/>
    <property type="match status" value="1"/>
</dbReference>
<dbReference type="InterPro" id="IPR016181">
    <property type="entry name" value="Acyl_CoA_acyltransferase"/>
</dbReference>
<dbReference type="InterPro" id="IPR051908">
    <property type="entry name" value="Ribosomal_N-acetyltransferase"/>
</dbReference>
<accession>A0A9X3AG38</accession>
<dbReference type="CDD" id="cd04301">
    <property type="entry name" value="NAT_SF"/>
    <property type="match status" value="1"/>
</dbReference>
<gene>
    <name evidence="2" type="ORF">NZH93_22275</name>
</gene>
<proteinExistence type="predicted"/>
<dbReference type="SUPFAM" id="SSF55729">
    <property type="entry name" value="Acyl-CoA N-acyltransferases (Nat)"/>
    <property type="match status" value="1"/>
</dbReference>
<dbReference type="Pfam" id="PF13302">
    <property type="entry name" value="Acetyltransf_3"/>
    <property type="match status" value="1"/>
</dbReference>
<comment type="caution">
    <text evidence="2">The sequence shown here is derived from an EMBL/GenBank/DDBJ whole genome shotgun (WGS) entry which is preliminary data.</text>
</comment>
<evidence type="ECO:0000313" key="3">
    <source>
        <dbReference type="Proteomes" id="UP001141259"/>
    </source>
</evidence>
<reference evidence="2" key="1">
    <citation type="submission" date="2022-08" db="EMBL/GenBank/DDBJ databases">
        <authorList>
            <person name="Tistechok S."/>
            <person name="Samborskyy M."/>
            <person name="Roman I."/>
        </authorList>
    </citation>
    <scope>NUCLEOTIDE SEQUENCE</scope>
    <source>
        <strain evidence="2">DSM 103496</strain>
    </source>
</reference>
<dbReference type="EMBL" id="JANYMP010000010">
    <property type="protein sequence ID" value="MCS7479597.1"/>
    <property type="molecule type" value="Genomic_DNA"/>
</dbReference>
<sequence>MAPVIEPVELAVGGLLLRPPDASEARDALAMVLDPDTVRWNPVSSVVDLPSAREWCERMADWTDGEHATFSVVGADTGRLLGTVSLHKVDPEQGCAEMGYRVAPWARGRGVATTAVRAVTEWAFARVGLHRVQLYHAVANEASCRVAVRAGYLIEGTLRSAAVYGDGVRYDEHLHGRLARDDR</sequence>
<dbReference type="GO" id="GO:0005737">
    <property type="term" value="C:cytoplasm"/>
    <property type="evidence" value="ECO:0007669"/>
    <property type="project" value="TreeGrafter"/>
</dbReference>
<feature type="domain" description="N-acetyltransferase" evidence="1">
    <location>
        <begin position="15"/>
        <end position="175"/>
    </location>
</feature>
<dbReference type="Proteomes" id="UP001141259">
    <property type="component" value="Unassembled WGS sequence"/>
</dbReference>
<keyword evidence="3" id="KW-1185">Reference proteome</keyword>
<dbReference type="PANTHER" id="PTHR43441:SF10">
    <property type="entry name" value="ACETYLTRANSFERASE"/>
    <property type="match status" value="1"/>
</dbReference>
<dbReference type="AlphaFoldDB" id="A0A9X3AG38"/>
<dbReference type="Gene3D" id="3.40.630.30">
    <property type="match status" value="1"/>
</dbReference>
<dbReference type="InterPro" id="IPR000182">
    <property type="entry name" value="GNAT_dom"/>
</dbReference>
<dbReference type="GO" id="GO:0008999">
    <property type="term" value="F:protein-N-terminal-alanine acetyltransferase activity"/>
    <property type="evidence" value="ECO:0007669"/>
    <property type="project" value="TreeGrafter"/>
</dbReference>
<protein>
    <submittedName>
        <fullName evidence="2">GNAT family N-acetyltransferase</fullName>
    </submittedName>
</protein>
<dbReference type="RefSeq" id="WP_259625091.1">
    <property type="nucleotide sequence ID" value="NZ_JANYMP010000010.1"/>
</dbReference>
<dbReference type="PANTHER" id="PTHR43441">
    <property type="entry name" value="RIBOSOMAL-PROTEIN-SERINE ACETYLTRANSFERASE"/>
    <property type="match status" value="1"/>
</dbReference>
<name>A0A9X3AG38_9PSEU</name>
<evidence type="ECO:0000313" key="2">
    <source>
        <dbReference type="EMBL" id="MCS7479597.1"/>
    </source>
</evidence>
<organism evidence="2 3">
    <name type="scientific">Umezawaea endophytica</name>
    <dbReference type="NCBI Taxonomy" id="1654476"/>
    <lineage>
        <taxon>Bacteria</taxon>
        <taxon>Bacillati</taxon>
        <taxon>Actinomycetota</taxon>
        <taxon>Actinomycetes</taxon>
        <taxon>Pseudonocardiales</taxon>
        <taxon>Pseudonocardiaceae</taxon>
        <taxon>Umezawaea</taxon>
    </lineage>
</organism>